<dbReference type="SMART" id="SM00342">
    <property type="entry name" value="HTH_ARAC"/>
    <property type="match status" value="1"/>
</dbReference>
<dbReference type="RefSeq" id="WP_127197895.1">
    <property type="nucleotide sequence ID" value="NZ_RZNX01000001.1"/>
</dbReference>
<evidence type="ECO:0000313" key="11">
    <source>
        <dbReference type="EMBL" id="RUT36200.1"/>
    </source>
</evidence>
<feature type="modified residue" description="4-aspartylphosphate" evidence="8">
    <location>
        <position position="56"/>
    </location>
</feature>
<dbReference type="CDD" id="cd17536">
    <property type="entry name" value="REC_YesN-like"/>
    <property type="match status" value="1"/>
</dbReference>
<dbReference type="PROSITE" id="PS50110">
    <property type="entry name" value="RESPONSE_REGULATORY"/>
    <property type="match status" value="1"/>
</dbReference>
<dbReference type="InterPro" id="IPR051552">
    <property type="entry name" value="HptR"/>
</dbReference>
<dbReference type="Pfam" id="PF12833">
    <property type="entry name" value="HTH_18"/>
    <property type="match status" value="1"/>
</dbReference>
<organism evidence="11 12">
    <name type="scientific">Paenibacillus zeisoli</name>
    <dbReference type="NCBI Taxonomy" id="2496267"/>
    <lineage>
        <taxon>Bacteria</taxon>
        <taxon>Bacillati</taxon>
        <taxon>Bacillota</taxon>
        <taxon>Bacilli</taxon>
        <taxon>Bacillales</taxon>
        <taxon>Paenibacillaceae</taxon>
        <taxon>Paenibacillus</taxon>
    </lineage>
</organism>
<dbReference type="InterPro" id="IPR020449">
    <property type="entry name" value="Tscrpt_reg_AraC-type_HTH"/>
</dbReference>
<dbReference type="InterPro" id="IPR018062">
    <property type="entry name" value="HTH_AraC-typ_CS"/>
</dbReference>
<evidence type="ECO:0000259" key="9">
    <source>
        <dbReference type="PROSITE" id="PS01124"/>
    </source>
</evidence>
<dbReference type="GO" id="GO:0000160">
    <property type="term" value="P:phosphorelay signal transduction system"/>
    <property type="evidence" value="ECO:0007669"/>
    <property type="project" value="UniProtKB-KW"/>
</dbReference>
<feature type="domain" description="HTH araC/xylS-type" evidence="9">
    <location>
        <begin position="431"/>
        <end position="529"/>
    </location>
</feature>
<dbReference type="PANTHER" id="PTHR42713:SF3">
    <property type="entry name" value="TRANSCRIPTIONAL REGULATORY PROTEIN HPTR"/>
    <property type="match status" value="1"/>
</dbReference>
<evidence type="ECO:0000256" key="6">
    <source>
        <dbReference type="ARBA" id="ARBA00023125"/>
    </source>
</evidence>
<keyword evidence="2" id="KW-0963">Cytoplasm</keyword>
<dbReference type="Gene3D" id="1.10.10.60">
    <property type="entry name" value="Homeodomain-like"/>
    <property type="match status" value="2"/>
</dbReference>
<dbReference type="InterPro" id="IPR018060">
    <property type="entry name" value="HTH_AraC"/>
</dbReference>
<dbReference type="InterPro" id="IPR011006">
    <property type="entry name" value="CheY-like_superfamily"/>
</dbReference>
<keyword evidence="3 8" id="KW-0597">Phosphoprotein</keyword>
<keyword evidence="5" id="KW-0805">Transcription regulation</keyword>
<name>A0A433XQ39_9BACL</name>
<keyword evidence="7" id="KW-0804">Transcription</keyword>
<feature type="domain" description="Response regulatory" evidence="10">
    <location>
        <begin position="4"/>
        <end position="121"/>
    </location>
</feature>
<evidence type="ECO:0000313" key="12">
    <source>
        <dbReference type="Proteomes" id="UP000272464"/>
    </source>
</evidence>
<dbReference type="GO" id="GO:0003700">
    <property type="term" value="F:DNA-binding transcription factor activity"/>
    <property type="evidence" value="ECO:0007669"/>
    <property type="project" value="InterPro"/>
</dbReference>
<dbReference type="EMBL" id="RZNX01000001">
    <property type="protein sequence ID" value="RUT36200.1"/>
    <property type="molecule type" value="Genomic_DNA"/>
</dbReference>
<proteinExistence type="predicted"/>
<evidence type="ECO:0000256" key="5">
    <source>
        <dbReference type="ARBA" id="ARBA00023015"/>
    </source>
</evidence>
<dbReference type="PRINTS" id="PR00032">
    <property type="entry name" value="HTHARAC"/>
</dbReference>
<dbReference type="InterPro" id="IPR001789">
    <property type="entry name" value="Sig_transdc_resp-reg_receiver"/>
</dbReference>
<evidence type="ECO:0000256" key="8">
    <source>
        <dbReference type="PROSITE-ProRule" id="PRU00169"/>
    </source>
</evidence>
<sequence>MNFKVLLVDDETPILNNLTKVIPWAEMDFEIVGLAKNGLEALRMVNEQHPDLILSDIRMPVMDGISLIKELRSQDHKCEVLLLTGYQEFEYARAAIQYHVRDYICKPIDYAELENTVRTISDDIRAKRKKLLKEQQMNEVIHWATENYLLHTLLGQEADKTKMILDEENLVERKDFAVLLVDLYDYAYKSMTWTIHERKAWNLHIKEKLKEMLGNLLKEQTVIQVREGEWCVIFSATAGGEPITREHLYSRFLSLQALIDQKDSMFLRLCTYQEPVALNELSAVYKRMQQALILNSSQDWFVSAVSSFDLEEAPRSRDHSSQWEWIEQMGTGLRNGDGKALQQVILELKNYVGHLKETSISRAEKLLHYLLIHLVREMRELHMLPSDEEELVWQQMQLALSLKELLSLLVSLIERSLDSVSSKKTSEQLMLSAQDYIQHKLDQDFGIEEIAEYLGISCSYFCLLFKNHFGETFVEYLTKQRMEMAKCLLRSSDKSIAQIGMGVGYQERRYFTKVFQKYIGMTPSEYRLQESPAS</sequence>
<protein>
    <submittedName>
        <fullName evidence="11">Response regulator</fullName>
    </submittedName>
</protein>
<dbReference type="Proteomes" id="UP000272464">
    <property type="component" value="Unassembled WGS sequence"/>
</dbReference>
<dbReference type="SMART" id="SM00448">
    <property type="entry name" value="REC"/>
    <property type="match status" value="1"/>
</dbReference>
<evidence type="ECO:0000256" key="2">
    <source>
        <dbReference type="ARBA" id="ARBA00022490"/>
    </source>
</evidence>
<dbReference type="Gene3D" id="3.40.50.2300">
    <property type="match status" value="1"/>
</dbReference>
<dbReference type="SUPFAM" id="SSF52172">
    <property type="entry name" value="CheY-like"/>
    <property type="match status" value="1"/>
</dbReference>
<dbReference type="AlphaFoldDB" id="A0A433XQ39"/>
<keyword evidence="12" id="KW-1185">Reference proteome</keyword>
<keyword evidence="4" id="KW-0902">Two-component regulatory system</keyword>
<reference evidence="11 12" key="1">
    <citation type="submission" date="2018-12" db="EMBL/GenBank/DDBJ databases">
        <authorList>
            <person name="Sun L."/>
            <person name="Chen Z."/>
        </authorList>
    </citation>
    <scope>NUCLEOTIDE SEQUENCE [LARGE SCALE GENOMIC DNA]</scope>
    <source>
        <strain evidence="11 12">3-5-3</strain>
    </source>
</reference>
<keyword evidence="6" id="KW-0238">DNA-binding</keyword>
<dbReference type="InterPro" id="IPR009057">
    <property type="entry name" value="Homeodomain-like_sf"/>
</dbReference>
<evidence type="ECO:0000259" key="10">
    <source>
        <dbReference type="PROSITE" id="PS50110"/>
    </source>
</evidence>
<gene>
    <name evidence="11" type="ORF">EJP77_04205</name>
</gene>
<evidence type="ECO:0000256" key="3">
    <source>
        <dbReference type="ARBA" id="ARBA00022553"/>
    </source>
</evidence>
<comment type="caution">
    <text evidence="11">The sequence shown here is derived from an EMBL/GenBank/DDBJ whole genome shotgun (WGS) entry which is preliminary data.</text>
</comment>
<dbReference type="Pfam" id="PF00072">
    <property type="entry name" value="Response_reg"/>
    <property type="match status" value="1"/>
</dbReference>
<evidence type="ECO:0000256" key="7">
    <source>
        <dbReference type="ARBA" id="ARBA00023163"/>
    </source>
</evidence>
<comment type="subcellular location">
    <subcellularLocation>
        <location evidence="1">Cytoplasm</location>
    </subcellularLocation>
</comment>
<dbReference type="SUPFAM" id="SSF46689">
    <property type="entry name" value="Homeodomain-like"/>
    <property type="match status" value="2"/>
</dbReference>
<dbReference type="OrthoDB" id="9788446at2"/>
<dbReference type="PANTHER" id="PTHR42713">
    <property type="entry name" value="HISTIDINE KINASE-RELATED"/>
    <property type="match status" value="1"/>
</dbReference>
<dbReference type="PROSITE" id="PS01124">
    <property type="entry name" value="HTH_ARAC_FAMILY_2"/>
    <property type="match status" value="1"/>
</dbReference>
<evidence type="ECO:0000256" key="1">
    <source>
        <dbReference type="ARBA" id="ARBA00004496"/>
    </source>
</evidence>
<evidence type="ECO:0000256" key="4">
    <source>
        <dbReference type="ARBA" id="ARBA00023012"/>
    </source>
</evidence>
<accession>A0A433XQ39</accession>
<dbReference type="PROSITE" id="PS00041">
    <property type="entry name" value="HTH_ARAC_FAMILY_1"/>
    <property type="match status" value="1"/>
</dbReference>
<dbReference type="GO" id="GO:0043565">
    <property type="term" value="F:sequence-specific DNA binding"/>
    <property type="evidence" value="ECO:0007669"/>
    <property type="project" value="InterPro"/>
</dbReference>
<dbReference type="GO" id="GO:0005737">
    <property type="term" value="C:cytoplasm"/>
    <property type="evidence" value="ECO:0007669"/>
    <property type="project" value="UniProtKB-SubCell"/>
</dbReference>